<organism evidence="2 3">
    <name type="scientific">Obba rivulosa</name>
    <dbReference type="NCBI Taxonomy" id="1052685"/>
    <lineage>
        <taxon>Eukaryota</taxon>
        <taxon>Fungi</taxon>
        <taxon>Dikarya</taxon>
        <taxon>Basidiomycota</taxon>
        <taxon>Agaricomycotina</taxon>
        <taxon>Agaricomycetes</taxon>
        <taxon>Polyporales</taxon>
        <taxon>Gelatoporiaceae</taxon>
        <taxon>Obba</taxon>
    </lineage>
</organism>
<accession>A0A8E2DMR7</accession>
<evidence type="ECO:0000313" key="2">
    <source>
        <dbReference type="EMBL" id="OCH88363.1"/>
    </source>
</evidence>
<protein>
    <submittedName>
        <fullName evidence="2">Uncharacterized protein</fullName>
    </submittedName>
</protein>
<evidence type="ECO:0000313" key="3">
    <source>
        <dbReference type="Proteomes" id="UP000250043"/>
    </source>
</evidence>
<dbReference type="AlphaFoldDB" id="A0A8E2DMR7"/>
<dbReference type="EMBL" id="KV722455">
    <property type="protein sequence ID" value="OCH88363.1"/>
    <property type="molecule type" value="Genomic_DNA"/>
</dbReference>
<keyword evidence="3" id="KW-1185">Reference proteome</keyword>
<feature type="region of interest" description="Disordered" evidence="1">
    <location>
        <begin position="1"/>
        <end position="21"/>
    </location>
</feature>
<evidence type="ECO:0000256" key="1">
    <source>
        <dbReference type="SAM" id="MobiDB-lite"/>
    </source>
</evidence>
<sequence>MAPRPSVVPNHDTNVAASGVGKRTTCHVTPMGQTCKGRKVDMNDGSGIKAFASGSHRRPKNVHETNAPPDIEKRRIRAIMQNWRKEWTDAARTDRKTWPVSEAAAKLIDTVRSLPPRLQQVPQNVDVSVHASSKAFNNLPMRRRYQCLLSLSWPILESLVGVLPLSAQSAVQVLEKNSVVLCAVSGSRFTERPGGLPMDIWNRTLTAIDDSRALLACGLTCKILAGQIANERKRFRTHSSVHGPNAEPSAVTSFTPSSPGPNPNPMPTNSSRLNSSSSSPSIDVAVILVFTLSVTIIMALSCARQPKSDFNGGILSELRQLYGKVRARCRLDVRIGCKDHKQPPDECYTSHQFVSGHGADGSGVQTVRPGGSVLNAKDTLASTSHLLIARPAANRIDSRRHDSSEKRSFGKERDTYRRVYPSLTETRLKRDTRGRGDVDLSEIPDILSYLPGGVDKLKVTLQPGRLPLEIWYLILEAIDEPKTLVSCSLTCKILAARTIKLRRDIMAQFSRYELLHPLRLYRDVRPDPLVCLLLTDILVPAKSMSRFVYEFSGKLESLQMLQVICSVGPELMSPLRRPFIAAISRFRNIRWLVLANMVFRSLGDFARFLAAFPRLHQLCTTNISWPADEGRHLIDEPFAKKLLCREMEITLEKAAHWKGLFNAPNLLQSLRSLRFHRLQSPCKLRVEIDQKQLEFGSSQDSGETPPPIPTSSISISVAIMLIDEDGANDRDWVLECFDLIDSICTSPSASGFSEVYLTLLDSSDEVLNMFHVEPRAFPRLRARRILRVEKWDPETQESEVLIAPDTHTINKRDGRLED</sequence>
<feature type="region of interest" description="Disordered" evidence="1">
    <location>
        <begin position="235"/>
        <end position="278"/>
    </location>
</feature>
<proteinExistence type="predicted"/>
<reference evidence="2 3" key="1">
    <citation type="submission" date="2016-07" db="EMBL/GenBank/DDBJ databases">
        <title>Draft genome of the white-rot fungus Obba rivulosa 3A-2.</title>
        <authorList>
            <consortium name="DOE Joint Genome Institute"/>
            <person name="Miettinen O."/>
            <person name="Riley R."/>
            <person name="Acob R."/>
            <person name="Barry K."/>
            <person name="Cullen D."/>
            <person name="De Vries R."/>
            <person name="Hainaut M."/>
            <person name="Hatakka A."/>
            <person name="Henrissat B."/>
            <person name="Hilden K."/>
            <person name="Kuo R."/>
            <person name="Labutti K."/>
            <person name="Lipzen A."/>
            <person name="Makela M.R."/>
            <person name="Sandor L."/>
            <person name="Spatafora J.W."/>
            <person name="Grigoriev I.V."/>
            <person name="Hibbett D.S."/>
        </authorList>
    </citation>
    <scope>NUCLEOTIDE SEQUENCE [LARGE SCALE GENOMIC DNA]</scope>
    <source>
        <strain evidence="2 3">3A-2</strain>
    </source>
</reference>
<feature type="compositionally biased region" description="Low complexity" evidence="1">
    <location>
        <begin position="267"/>
        <end position="278"/>
    </location>
</feature>
<gene>
    <name evidence="2" type="ORF">OBBRIDRAFT_92959</name>
</gene>
<dbReference type="Proteomes" id="UP000250043">
    <property type="component" value="Unassembled WGS sequence"/>
</dbReference>
<name>A0A8E2DMR7_9APHY</name>
<dbReference type="OrthoDB" id="10629382at2759"/>